<dbReference type="Pfam" id="PF08486">
    <property type="entry name" value="SpoIID"/>
    <property type="match status" value="1"/>
</dbReference>
<dbReference type="PANTHER" id="PTHR30032">
    <property type="entry name" value="N-ACETYLMURAMOYL-L-ALANINE AMIDASE-RELATED"/>
    <property type="match status" value="1"/>
</dbReference>
<dbReference type="EMBL" id="JACRSO010000001">
    <property type="protein sequence ID" value="MBC8528348.1"/>
    <property type="molecule type" value="Genomic_DNA"/>
</dbReference>
<dbReference type="PANTHER" id="PTHR30032:SF4">
    <property type="entry name" value="AMIDASE ENHANCER"/>
    <property type="match status" value="1"/>
</dbReference>
<dbReference type="AlphaFoldDB" id="A0A926HLQ4"/>
<dbReference type="Proteomes" id="UP000654279">
    <property type="component" value="Unassembled WGS sequence"/>
</dbReference>
<dbReference type="NCBIfam" id="TIGR02669">
    <property type="entry name" value="SpoIID_LytB"/>
    <property type="match status" value="1"/>
</dbReference>
<dbReference type="InterPro" id="IPR013486">
    <property type="entry name" value="SpoIID/LytB"/>
</dbReference>
<dbReference type="InterPro" id="IPR013693">
    <property type="entry name" value="SpoIID/LytB_N"/>
</dbReference>
<dbReference type="GO" id="GO:0030288">
    <property type="term" value="C:outer membrane-bounded periplasmic space"/>
    <property type="evidence" value="ECO:0007669"/>
    <property type="project" value="TreeGrafter"/>
</dbReference>
<evidence type="ECO:0000313" key="3">
    <source>
        <dbReference type="Proteomes" id="UP000654279"/>
    </source>
</evidence>
<dbReference type="InterPro" id="IPR014225">
    <property type="entry name" value="Spore_II_D_firmicutes"/>
</dbReference>
<sequence length="369" mass="39399">MRSTVPIRQGRMRPSVQRRRVQGRRKVTLGGKLLLLLLIALLFILLPPLLFAGDRGSVNLFTHAAATGRSPIEVSVGQGQADAPNPTLKVYNTQSNSMIELDLEEYICGVVAAEMPASFEIEALKAQAVAARTFVCRHLPAFGGQSAGCPQGADACTNYAHCQAYISPEKRQSNWGAQAQANEEKIRSAVEQTRGQVATYNGELIQAFFHSTSGGMTEDCALVFTQDLPYLKAVESAGEEGAPHYQRSVTLSAQAFAQKVNAALPKAGLKADALQEQVDASNRSGSGRVLQLRLGGATMSGTTFRSLLGLDSTNFEISFSGDQVTILTHGYGHGVGMSQVGADAMAKNGSDYKEILLHYYTGIAISTLG</sequence>
<protein>
    <submittedName>
        <fullName evidence="2">Stage II sporulation protein D</fullName>
    </submittedName>
</protein>
<dbReference type="NCBIfam" id="TIGR02870">
    <property type="entry name" value="spore_II_D"/>
    <property type="match status" value="1"/>
</dbReference>
<evidence type="ECO:0000313" key="2">
    <source>
        <dbReference type="EMBL" id="MBC8528348.1"/>
    </source>
</evidence>
<feature type="domain" description="Sporulation stage II protein D amidase enhancer LytB N-terminal" evidence="1">
    <location>
        <begin position="92"/>
        <end position="200"/>
    </location>
</feature>
<accession>A0A926HLQ4</accession>
<comment type="caution">
    <text evidence="2">The sequence shown here is derived from an EMBL/GenBank/DDBJ whole genome shotgun (WGS) entry which is preliminary data.</text>
</comment>
<dbReference type="RefSeq" id="WP_249284371.1">
    <property type="nucleotide sequence ID" value="NZ_JACRSO010000001.1"/>
</dbReference>
<organism evidence="2 3">
    <name type="scientific">Luoshenia tenuis</name>
    <dbReference type="NCBI Taxonomy" id="2763654"/>
    <lineage>
        <taxon>Bacteria</taxon>
        <taxon>Bacillati</taxon>
        <taxon>Bacillota</taxon>
        <taxon>Clostridia</taxon>
        <taxon>Christensenellales</taxon>
        <taxon>Christensenellaceae</taxon>
        <taxon>Luoshenia</taxon>
    </lineage>
</organism>
<keyword evidence="3" id="KW-1185">Reference proteome</keyword>
<reference evidence="2" key="1">
    <citation type="submission" date="2020-08" db="EMBL/GenBank/DDBJ databases">
        <title>Genome public.</title>
        <authorList>
            <person name="Liu C."/>
            <person name="Sun Q."/>
        </authorList>
    </citation>
    <scope>NUCLEOTIDE SEQUENCE</scope>
    <source>
        <strain evidence="2">NSJ-44</strain>
    </source>
</reference>
<dbReference type="GO" id="GO:0030435">
    <property type="term" value="P:sporulation resulting in formation of a cellular spore"/>
    <property type="evidence" value="ECO:0007669"/>
    <property type="project" value="InterPro"/>
</dbReference>
<dbReference type="InterPro" id="IPR051922">
    <property type="entry name" value="Bact_Sporulation_Assoc"/>
</dbReference>
<proteinExistence type="predicted"/>
<gene>
    <name evidence="2" type="primary">spoIID</name>
    <name evidence="2" type="ORF">H8699_02705</name>
</gene>
<name>A0A926HLQ4_9FIRM</name>
<evidence type="ECO:0000259" key="1">
    <source>
        <dbReference type="Pfam" id="PF08486"/>
    </source>
</evidence>